<dbReference type="GO" id="GO:0008198">
    <property type="term" value="F:ferrous iron binding"/>
    <property type="evidence" value="ECO:0007669"/>
    <property type="project" value="TreeGrafter"/>
</dbReference>
<dbReference type="SUPFAM" id="SSF47240">
    <property type="entry name" value="Ferritin-like"/>
    <property type="match status" value="1"/>
</dbReference>
<dbReference type="Gene3D" id="1.20.1260.10">
    <property type="match status" value="1"/>
</dbReference>
<dbReference type="InterPro" id="IPR041719">
    <property type="entry name" value="Ferritin_prok"/>
</dbReference>
<dbReference type="GO" id="GO:0005829">
    <property type="term" value="C:cytosol"/>
    <property type="evidence" value="ECO:0007669"/>
    <property type="project" value="TreeGrafter"/>
</dbReference>
<organism evidence="11 12">
    <name type="scientific">Anaerosalibacter massiliensis</name>
    <dbReference type="NCBI Taxonomy" id="1347392"/>
    <lineage>
        <taxon>Bacteria</taxon>
        <taxon>Bacillati</taxon>
        <taxon>Bacillota</taxon>
        <taxon>Tissierellia</taxon>
        <taxon>Tissierellales</taxon>
        <taxon>Sporanaerobacteraceae</taxon>
        <taxon>Anaerosalibacter</taxon>
    </lineage>
</organism>
<dbReference type="CDD" id="cd01055">
    <property type="entry name" value="Nonheme_Ferritin"/>
    <property type="match status" value="1"/>
</dbReference>
<dbReference type="PROSITE" id="PS50905">
    <property type="entry name" value="FERRITIN_LIKE"/>
    <property type="match status" value="1"/>
</dbReference>
<evidence type="ECO:0000256" key="8">
    <source>
        <dbReference type="PIRSR" id="PIRSR601519-1"/>
    </source>
</evidence>
<dbReference type="GO" id="GO:0004322">
    <property type="term" value="F:ferroxidase activity"/>
    <property type="evidence" value="ECO:0007669"/>
    <property type="project" value="TreeGrafter"/>
</dbReference>
<feature type="binding site" evidence="8">
    <location>
        <position position="53"/>
    </location>
    <ligand>
        <name>Fe cation</name>
        <dbReference type="ChEBI" id="CHEBI:24875"/>
        <label>1</label>
    </ligand>
</feature>
<dbReference type="EMBL" id="JANJZL010000002">
    <property type="protein sequence ID" value="MCR2043356.1"/>
    <property type="molecule type" value="Genomic_DNA"/>
</dbReference>
<accession>A0A9X2MLE6</accession>
<comment type="function">
    <text evidence="1 9">Iron-storage protein.</text>
</comment>
<evidence type="ECO:0000256" key="3">
    <source>
        <dbReference type="ARBA" id="ARBA00022434"/>
    </source>
</evidence>
<feature type="binding site" evidence="8">
    <location>
        <position position="17"/>
    </location>
    <ligand>
        <name>Fe cation</name>
        <dbReference type="ChEBI" id="CHEBI:24875"/>
        <label>1</label>
    </ligand>
</feature>
<keyword evidence="5" id="KW-0560">Oxidoreductase</keyword>
<dbReference type="EC" id="1.16.3.2" evidence="9"/>
<evidence type="ECO:0000256" key="5">
    <source>
        <dbReference type="ARBA" id="ARBA00023002"/>
    </source>
</evidence>
<dbReference type="OrthoDB" id="9801481at2"/>
<name>A0A9X2MLE6_9FIRM</name>
<keyword evidence="4 8" id="KW-0479">Metal-binding</keyword>
<evidence type="ECO:0000256" key="4">
    <source>
        <dbReference type="ARBA" id="ARBA00022723"/>
    </source>
</evidence>
<evidence type="ECO:0000259" key="10">
    <source>
        <dbReference type="PROSITE" id="PS50905"/>
    </source>
</evidence>
<evidence type="ECO:0000256" key="6">
    <source>
        <dbReference type="ARBA" id="ARBA00023004"/>
    </source>
</evidence>
<dbReference type="PANTHER" id="PTHR11431:SF127">
    <property type="entry name" value="BACTERIAL NON-HEME FERRITIN"/>
    <property type="match status" value="1"/>
</dbReference>
<feature type="binding site" evidence="8">
    <location>
        <position position="94"/>
    </location>
    <ligand>
        <name>Fe cation</name>
        <dbReference type="ChEBI" id="CHEBI:24875"/>
        <label>1</label>
    </ligand>
</feature>
<dbReference type="GO" id="GO:0006826">
    <property type="term" value="P:iron ion transport"/>
    <property type="evidence" value="ECO:0007669"/>
    <property type="project" value="InterPro"/>
</dbReference>
<dbReference type="RefSeq" id="WP_042678424.1">
    <property type="nucleotide sequence ID" value="NZ_CABKTM010000004.1"/>
</dbReference>
<evidence type="ECO:0000256" key="9">
    <source>
        <dbReference type="RuleBase" id="RU361145"/>
    </source>
</evidence>
<dbReference type="InterPro" id="IPR009040">
    <property type="entry name" value="Ferritin-like_diiron"/>
</dbReference>
<evidence type="ECO:0000256" key="7">
    <source>
        <dbReference type="ARBA" id="ARBA00048035"/>
    </source>
</evidence>
<sequence>MLSEKLLKELNKQINYELYSAHYYLAMAGYCLSEDLPGFANFFIAQAEEEKFHAMKFFNFVDEMDGKIKISGLEEPEEDYKSALEVFKAALEHEKFVTKRIYHLMDIAMEEKEHATISFLKWFVDEQIEEENSMKDIIVQLEKISGDSHAMYMLDKELGQRVFTPPADSDQ</sequence>
<keyword evidence="12" id="KW-1185">Reference proteome</keyword>
<feature type="binding site" evidence="8">
    <location>
        <position position="127"/>
    </location>
    <ligand>
        <name>Fe cation</name>
        <dbReference type="ChEBI" id="CHEBI:24875"/>
        <label>1</label>
    </ligand>
</feature>
<feature type="binding site" evidence="8">
    <location>
        <position position="50"/>
    </location>
    <ligand>
        <name>Fe cation</name>
        <dbReference type="ChEBI" id="CHEBI:24875"/>
        <label>1</label>
    </ligand>
</feature>
<keyword evidence="3 9" id="KW-0409">Iron storage</keyword>
<comment type="similarity">
    <text evidence="2 9">Belongs to the ferritin family. Prokaryotic subfamily.</text>
</comment>
<evidence type="ECO:0000256" key="1">
    <source>
        <dbReference type="ARBA" id="ARBA00002485"/>
    </source>
</evidence>
<proteinExistence type="inferred from homology"/>
<evidence type="ECO:0000313" key="11">
    <source>
        <dbReference type="EMBL" id="MCR2043356.1"/>
    </source>
</evidence>
<dbReference type="InterPro" id="IPR012347">
    <property type="entry name" value="Ferritin-like"/>
</dbReference>
<evidence type="ECO:0000256" key="2">
    <source>
        <dbReference type="ARBA" id="ARBA00006950"/>
    </source>
</evidence>
<feature type="domain" description="Ferritin-like diiron" evidence="10">
    <location>
        <begin position="1"/>
        <end position="145"/>
    </location>
</feature>
<dbReference type="Pfam" id="PF00210">
    <property type="entry name" value="Ferritin"/>
    <property type="match status" value="1"/>
</dbReference>
<dbReference type="InterPro" id="IPR001519">
    <property type="entry name" value="Ferritin"/>
</dbReference>
<comment type="caution">
    <text evidence="11">The sequence shown here is derived from an EMBL/GenBank/DDBJ whole genome shotgun (WGS) entry which is preliminary data.</text>
</comment>
<gene>
    <name evidence="11" type="ORF">NSA23_04405</name>
</gene>
<dbReference type="PANTHER" id="PTHR11431">
    <property type="entry name" value="FERRITIN"/>
    <property type="match status" value="1"/>
</dbReference>
<dbReference type="InterPro" id="IPR008331">
    <property type="entry name" value="Ferritin_DPS_dom"/>
</dbReference>
<reference evidence="11" key="1">
    <citation type="submission" date="2022-07" db="EMBL/GenBank/DDBJ databases">
        <title>Enhanced cultured diversity of the mouse gut microbiota enables custom-made synthetic communities.</title>
        <authorList>
            <person name="Afrizal A."/>
        </authorList>
    </citation>
    <scope>NUCLEOTIDE SEQUENCE</scope>
    <source>
        <strain evidence="11">DSM 29482</strain>
    </source>
</reference>
<keyword evidence="9" id="KW-0963">Cytoplasm</keyword>
<evidence type="ECO:0000313" key="12">
    <source>
        <dbReference type="Proteomes" id="UP001142078"/>
    </source>
</evidence>
<dbReference type="InterPro" id="IPR009078">
    <property type="entry name" value="Ferritin-like_SF"/>
</dbReference>
<dbReference type="Proteomes" id="UP001142078">
    <property type="component" value="Unassembled WGS sequence"/>
</dbReference>
<protein>
    <recommendedName>
        <fullName evidence="9">Ferritin</fullName>
        <ecNumber evidence="9">1.16.3.2</ecNumber>
    </recommendedName>
</protein>
<dbReference type="GO" id="GO:0042802">
    <property type="term" value="F:identical protein binding"/>
    <property type="evidence" value="ECO:0007669"/>
    <property type="project" value="UniProtKB-ARBA"/>
</dbReference>
<dbReference type="GO" id="GO:0006879">
    <property type="term" value="P:intracellular iron ion homeostasis"/>
    <property type="evidence" value="ECO:0007669"/>
    <property type="project" value="UniProtKB-KW"/>
</dbReference>
<keyword evidence="6 8" id="KW-0408">Iron</keyword>
<comment type="subcellular location">
    <subcellularLocation>
        <location evidence="9">Cytoplasm</location>
    </subcellularLocation>
</comment>
<dbReference type="FunFam" id="1.20.1260.10:FF:000001">
    <property type="entry name" value="Non-heme ferritin"/>
    <property type="match status" value="1"/>
</dbReference>
<dbReference type="AlphaFoldDB" id="A0A9X2MLE6"/>
<comment type="catalytic activity">
    <reaction evidence="7 9">
        <text>4 Fe(2+) + O2 + 6 H2O = 4 iron(III) oxide-hydroxide + 12 H(+)</text>
        <dbReference type="Rhea" id="RHEA:11972"/>
        <dbReference type="ChEBI" id="CHEBI:15377"/>
        <dbReference type="ChEBI" id="CHEBI:15378"/>
        <dbReference type="ChEBI" id="CHEBI:15379"/>
        <dbReference type="ChEBI" id="CHEBI:29033"/>
        <dbReference type="ChEBI" id="CHEBI:78619"/>
        <dbReference type="EC" id="1.16.3.2"/>
    </reaction>
</comment>
<dbReference type="GO" id="GO:0008199">
    <property type="term" value="F:ferric iron binding"/>
    <property type="evidence" value="ECO:0007669"/>
    <property type="project" value="InterPro"/>
</dbReference>